<proteinExistence type="predicted"/>
<sequence length="225" mass="25294">MIVSRLLPMFFRCLVGGRIRIPNSGIRASDFRIWLLFVMIVSRLLPMFFRCLVGGRIRIPNSDRKRKSGSKSPGRRLARRRPPHRARYSATPSRAGRAMETLASCAGRTTRAWWPDERVHAVGRFAGRSRRESLRRWSSVTGDARRRFTKRRPTAAASLLERWPTMIAQALGIVVRYWPAVVESRCAAACVVVRTAVRPCGARNFHGGAGPPPLRRCSGESPAMS</sequence>
<keyword evidence="3" id="KW-1185">Reference proteome</keyword>
<accession>A0A2Z7C7N3</accession>
<reference evidence="2 3" key="1">
    <citation type="journal article" date="2015" name="Proc. Natl. Acad. Sci. U.S.A.">
        <title>The resurrection genome of Boea hygrometrica: A blueprint for survival of dehydration.</title>
        <authorList>
            <person name="Xiao L."/>
            <person name="Yang G."/>
            <person name="Zhang L."/>
            <person name="Yang X."/>
            <person name="Zhao S."/>
            <person name="Ji Z."/>
            <person name="Zhou Q."/>
            <person name="Hu M."/>
            <person name="Wang Y."/>
            <person name="Chen M."/>
            <person name="Xu Y."/>
            <person name="Jin H."/>
            <person name="Xiao X."/>
            <person name="Hu G."/>
            <person name="Bao F."/>
            <person name="Hu Y."/>
            <person name="Wan P."/>
            <person name="Li L."/>
            <person name="Deng X."/>
            <person name="Kuang T."/>
            <person name="Xiang C."/>
            <person name="Zhu J.K."/>
            <person name="Oliver M.J."/>
            <person name="He Y."/>
        </authorList>
    </citation>
    <scope>NUCLEOTIDE SEQUENCE [LARGE SCALE GENOMIC DNA]</scope>
    <source>
        <strain evidence="3">cv. XS01</strain>
    </source>
</reference>
<feature type="compositionally biased region" description="Basic residues" evidence="1">
    <location>
        <begin position="64"/>
        <end position="87"/>
    </location>
</feature>
<name>A0A2Z7C7N3_9LAMI</name>
<dbReference type="Proteomes" id="UP000250235">
    <property type="component" value="Unassembled WGS sequence"/>
</dbReference>
<evidence type="ECO:0000256" key="1">
    <source>
        <dbReference type="SAM" id="MobiDB-lite"/>
    </source>
</evidence>
<evidence type="ECO:0000313" key="3">
    <source>
        <dbReference type="Proteomes" id="UP000250235"/>
    </source>
</evidence>
<evidence type="ECO:0000313" key="2">
    <source>
        <dbReference type="EMBL" id="KZV42904.1"/>
    </source>
</evidence>
<feature type="region of interest" description="Disordered" evidence="1">
    <location>
        <begin position="62"/>
        <end position="94"/>
    </location>
</feature>
<protein>
    <submittedName>
        <fullName evidence="2">Uncharacterized protein</fullName>
    </submittedName>
</protein>
<gene>
    <name evidence="2" type="ORF">F511_43885</name>
</gene>
<dbReference type="AlphaFoldDB" id="A0A2Z7C7N3"/>
<organism evidence="2 3">
    <name type="scientific">Dorcoceras hygrometricum</name>
    <dbReference type="NCBI Taxonomy" id="472368"/>
    <lineage>
        <taxon>Eukaryota</taxon>
        <taxon>Viridiplantae</taxon>
        <taxon>Streptophyta</taxon>
        <taxon>Embryophyta</taxon>
        <taxon>Tracheophyta</taxon>
        <taxon>Spermatophyta</taxon>
        <taxon>Magnoliopsida</taxon>
        <taxon>eudicotyledons</taxon>
        <taxon>Gunneridae</taxon>
        <taxon>Pentapetalae</taxon>
        <taxon>asterids</taxon>
        <taxon>lamiids</taxon>
        <taxon>Lamiales</taxon>
        <taxon>Gesneriaceae</taxon>
        <taxon>Didymocarpoideae</taxon>
        <taxon>Trichosporeae</taxon>
        <taxon>Loxocarpinae</taxon>
        <taxon>Dorcoceras</taxon>
    </lineage>
</organism>
<dbReference type="EMBL" id="KQ998718">
    <property type="protein sequence ID" value="KZV42904.1"/>
    <property type="molecule type" value="Genomic_DNA"/>
</dbReference>